<reference evidence="3 4" key="1">
    <citation type="journal article" date="2023" name="IMA Fungus">
        <title>Comparative genomic study of the Penicillium genus elucidates a diverse pangenome and 15 lateral gene transfer events.</title>
        <authorList>
            <person name="Petersen C."/>
            <person name="Sorensen T."/>
            <person name="Nielsen M.R."/>
            <person name="Sondergaard T.E."/>
            <person name="Sorensen J.L."/>
            <person name="Fitzpatrick D.A."/>
            <person name="Frisvad J.C."/>
            <person name="Nielsen K.L."/>
        </authorList>
    </citation>
    <scope>NUCLEOTIDE SEQUENCE [LARGE SCALE GENOMIC DNA]</scope>
    <source>
        <strain evidence="3 4">IBT 35679</strain>
    </source>
</reference>
<comment type="caution">
    <text evidence="3">The sequence shown here is derived from an EMBL/GenBank/DDBJ whole genome shotgun (WGS) entry which is preliminary data.</text>
</comment>
<dbReference type="InterPro" id="IPR026030">
    <property type="entry name" value="Pur-cyt_permease_Fcy2/21/22"/>
</dbReference>
<dbReference type="Gene3D" id="1.10.4160.10">
    <property type="entry name" value="Hydantoin permease"/>
    <property type="match status" value="1"/>
</dbReference>
<evidence type="ECO:0000313" key="3">
    <source>
        <dbReference type="EMBL" id="KAJ5543803.1"/>
    </source>
</evidence>
<keyword evidence="2" id="KW-0472">Membrane</keyword>
<organism evidence="3 4">
    <name type="scientific">Penicillium frequentans</name>
    <dbReference type="NCBI Taxonomy" id="3151616"/>
    <lineage>
        <taxon>Eukaryota</taxon>
        <taxon>Fungi</taxon>
        <taxon>Dikarya</taxon>
        <taxon>Ascomycota</taxon>
        <taxon>Pezizomycotina</taxon>
        <taxon>Eurotiomycetes</taxon>
        <taxon>Eurotiomycetidae</taxon>
        <taxon>Eurotiales</taxon>
        <taxon>Aspergillaceae</taxon>
        <taxon>Penicillium</taxon>
    </lineage>
</organism>
<name>A0AAD6CXH5_9EURO</name>
<dbReference type="Proteomes" id="UP001220324">
    <property type="component" value="Unassembled WGS sequence"/>
</dbReference>
<keyword evidence="2" id="KW-0812">Transmembrane</keyword>
<dbReference type="GO" id="GO:0022857">
    <property type="term" value="F:transmembrane transporter activity"/>
    <property type="evidence" value="ECO:0007669"/>
    <property type="project" value="InterPro"/>
</dbReference>
<dbReference type="EMBL" id="JAQIZZ010000004">
    <property type="protein sequence ID" value="KAJ5543803.1"/>
    <property type="molecule type" value="Genomic_DNA"/>
</dbReference>
<feature type="transmembrane region" description="Helical" evidence="2">
    <location>
        <begin position="77"/>
        <end position="96"/>
    </location>
</feature>
<dbReference type="PANTHER" id="PTHR31806">
    <property type="entry name" value="PURINE-CYTOSINE PERMEASE FCY2-RELATED"/>
    <property type="match status" value="1"/>
</dbReference>
<gene>
    <name evidence="3" type="ORF">N7494_005082</name>
</gene>
<dbReference type="AlphaFoldDB" id="A0AAD6CXH5"/>
<keyword evidence="4" id="KW-1185">Reference proteome</keyword>
<keyword evidence="1" id="KW-0813">Transport</keyword>
<evidence type="ECO:0000313" key="4">
    <source>
        <dbReference type="Proteomes" id="UP001220324"/>
    </source>
</evidence>
<evidence type="ECO:0000256" key="2">
    <source>
        <dbReference type="SAM" id="Phobius"/>
    </source>
</evidence>
<dbReference type="GO" id="GO:0005886">
    <property type="term" value="C:plasma membrane"/>
    <property type="evidence" value="ECO:0007669"/>
    <property type="project" value="TreeGrafter"/>
</dbReference>
<accession>A0AAD6CXH5</accession>
<evidence type="ECO:0000256" key="1">
    <source>
        <dbReference type="ARBA" id="ARBA00022448"/>
    </source>
</evidence>
<proteinExistence type="predicted"/>
<sequence>MGYWVYIYLTIAVEEHLLFRWHKGFEWDDWADKSKLPVGIAALTAFLIGWVGSIVSMDQIYFVGPIAQMIGSDSSDLGIWVGSSWAMLVFPPLRWLELKKFDR</sequence>
<dbReference type="GO" id="GO:0000329">
    <property type="term" value="C:fungal-type vacuole membrane"/>
    <property type="evidence" value="ECO:0007669"/>
    <property type="project" value="TreeGrafter"/>
</dbReference>
<protein>
    <submittedName>
        <fullName evidence="3">Vitamin B6 transporter</fullName>
    </submittedName>
</protein>
<keyword evidence="2" id="KW-1133">Transmembrane helix</keyword>
<feature type="transmembrane region" description="Helical" evidence="2">
    <location>
        <begin position="36"/>
        <end position="57"/>
    </location>
</feature>
<dbReference type="PANTHER" id="PTHR31806:SF8">
    <property type="entry name" value="TRANSPORTER, PUTATIVE (AFU_ORTHOLOGUE AFUA_2G03000)-RELATED"/>
    <property type="match status" value="1"/>
</dbReference>